<dbReference type="Proteomes" id="UP000806542">
    <property type="component" value="Unassembled WGS sequence"/>
</dbReference>
<proteinExistence type="predicted"/>
<evidence type="ECO:0000313" key="3">
    <source>
        <dbReference type="Proteomes" id="UP000806542"/>
    </source>
</evidence>
<name>A0A9D5M2P0_9FIRM</name>
<evidence type="ECO:0000256" key="1">
    <source>
        <dbReference type="SAM" id="MobiDB-lite"/>
    </source>
</evidence>
<comment type="caution">
    <text evidence="2">The sequence shown here is derived from an EMBL/GenBank/DDBJ whole genome shotgun (WGS) entry which is preliminary data.</text>
</comment>
<feature type="region of interest" description="Disordered" evidence="1">
    <location>
        <begin position="98"/>
        <end position="137"/>
    </location>
</feature>
<accession>A0A9D5M2P0</accession>
<reference evidence="2" key="1">
    <citation type="submission" date="2020-10" db="EMBL/GenBank/DDBJ databases">
        <title>ChiBAC.</title>
        <authorList>
            <person name="Zenner C."/>
            <person name="Hitch T.C.A."/>
            <person name="Clavel T."/>
        </authorList>
    </citation>
    <scope>NUCLEOTIDE SEQUENCE</scope>
    <source>
        <strain evidence="2">DSM 107454</strain>
    </source>
</reference>
<dbReference type="AlphaFoldDB" id="A0A9D5M2P0"/>
<protein>
    <submittedName>
        <fullName evidence="2">Uncharacterized protein</fullName>
    </submittedName>
</protein>
<feature type="compositionally biased region" description="Basic and acidic residues" evidence="1">
    <location>
        <begin position="1"/>
        <end position="10"/>
    </location>
</feature>
<feature type="compositionally biased region" description="Basic residues" evidence="1">
    <location>
        <begin position="11"/>
        <end position="20"/>
    </location>
</feature>
<dbReference type="RefSeq" id="WP_226392941.1">
    <property type="nucleotide sequence ID" value="NZ_JADCKB010000015.1"/>
</dbReference>
<evidence type="ECO:0000313" key="2">
    <source>
        <dbReference type="EMBL" id="MBE5040388.1"/>
    </source>
</evidence>
<gene>
    <name evidence="2" type="ORF">INF28_07920</name>
</gene>
<sequence length="137" mass="15448">MNDIYQDHSPRAQKPRKYTKSKSSTSSKSRFFPLLLKQTAAAVVCTLLVWCMHTLPVTRLNQWMDALGRALRYESDLTDVKETGTYIINWFSELFSPTDKQPVQESPEQNPDNSQGAAPATSQQDIPSESSGEITEH</sequence>
<keyword evidence="3" id="KW-1185">Reference proteome</keyword>
<organism evidence="2 3">
    <name type="scientific">Ructibacterium gallinarum</name>
    <dbReference type="NCBI Taxonomy" id="2779355"/>
    <lineage>
        <taxon>Bacteria</taxon>
        <taxon>Bacillati</taxon>
        <taxon>Bacillota</taxon>
        <taxon>Clostridia</taxon>
        <taxon>Eubacteriales</taxon>
        <taxon>Oscillospiraceae</taxon>
        <taxon>Ructibacterium</taxon>
    </lineage>
</organism>
<dbReference type="EMBL" id="JADCKB010000015">
    <property type="protein sequence ID" value="MBE5040388.1"/>
    <property type="molecule type" value="Genomic_DNA"/>
</dbReference>
<feature type="region of interest" description="Disordered" evidence="1">
    <location>
        <begin position="1"/>
        <end position="25"/>
    </location>
</feature>